<evidence type="ECO:0000313" key="1">
    <source>
        <dbReference type="EMBL" id="JAA84204.1"/>
    </source>
</evidence>
<dbReference type="AlphaFoldDB" id="S4P2S6"/>
<proteinExistence type="predicted"/>
<reference evidence="1" key="2">
    <citation type="submission" date="2013-05" db="EMBL/GenBank/DDBJ databases">
        <authorList>
            <person name="Carter J.-M."/>
            <person name="Baker S.C."/>
            <person name="Pink R."/>
            <person name="Carter D.R.F."/>
            <person name="Collins A."/>
            <person name="Tomlin J."/>
            <person name="Gibbs M."/>
            <person name="Breuker C.J."/>
        </authorList>
    </citation>
    <scope>NUCLEOTIDE SEQUENCE</scope>
    <source>
        <tissue evidence="1">Ovary</tissue>
    </source>
</reference>
<organism evidence="1">
    <name type="scientific">Pararge aegeria</name>
    <name type="common">speckled wood butterfly</name>
    <dbReference type="NCBI Taxonomy" id="116150"/>
    <lineage>
        <taxon>Eukaryota</taxon>
        <taxon>Metazoa</taxon>
        <taxon>Ecdysozoa</taxon>
        <taxon>Arthropoda</taxon>
        <taxon>Hexapoda</taxon>
        <taxon>Insecta</taxon>
        <taxon>Pterygota</taxon>
        <taxon>Neoptera</taxon>
        <taxon>Endopterygota</taxon>
        <taxon>Lepidoptera</taxon>
        <taxon>Glossata</taxon>
        <taxon>Ditrysia</taxon>
        <taxon>Papilionoidea</taxon>
        <taxon>Nymphalidae</taxon>
        <taxon>Satyrinae</taxon>
        <taxon>Satyrini</taxon>
        <taxon>Parargina</taxon>
        <taxon>Pararge</taxon>
    </lineage>
</organism>
<sequence>CTNGLICIVRYNFTPLKEAYSLHPAQRRRPIRLLIDDVISRHKNLIGVCLQDIRLPLHSPLLKRALMATMANSHQGTAGQSIYIFSQRKFIRNSW</sequence>
<dbReference type="EMBL" id="GAIX01008356">
    <property type="protein sequence ID" value="JAA84204.1"/>
    <property type="molecule type" value="Transcribed_RNA"/>
</dbReference>
<feature type="non-terminal residue" evidence="1">
    <location>
        <position position="1"/>
    </location>
</feature>
<protein>
    <submittedName>
        <fullName evidence="1">Uncharacterized protein</fullName>
    </submittedName>
</protein>
<reference evidence="1" key="1">
    <citation type="journal article" date="2013" name="BMC Genomics">
        <title>Unscrambling butterfly oogenesis.</title>
        <authorList>
            <person name="Carter J.M."/>
            <person name="Baker S.C."/>
            <person name="Pink R."/>
            <person name="Carter D.R."/>
            <person name="Collins A."/>
            <person name="Tomlin J."/>
            <person name="Gibbs M."/>
            <person name="Breuker C.J."/>
        </authorList>
    </citation>
    <scope>NUCLEOTIDE SEQUENCE</scope>
    <source>
        <tissue evidence="1">Ovary</tissue>
    </source>
</reference>
<accession>S4P2S6</accession>
<name>S4P2S6_9NEOP</name>